<dbReference type="InterPro" id="IPR001647">
    <property type="entry name" value="HTH_TetR"/>
</dbReference>
<feature type="domain" description="HTH tetR-type" evidence="5">
    <location>
        <begin position="6"/>
        <end position="65"/>
    </location>
</feature>
<evidence type="ECO:0000259" key="5">
    <source>
        <dbReference type="PROSITE" id="PS50977"/>
    </source>
</evidence>
<dbReference type="PROSITE" id="PS50977">
    <property type="entry name" value="HTH_TETR_2"/>
    <property type="match status" value="1"/>
</dbReference>
<dbReference type="SUPFAM" id="SSF46689">
    <property type="entry name" value="Homeodomain-like"/>
    <property type="match status" value="1"/>
</dbReference>
<evidence type="ECO:0000256" key="4">
    <source>
        <dbReference type="PROSITE-ProRule" id="PRU00335"/>
    </source>
</evidence>
<dbReference type="InterPro" id="IPR009057">
    <property type="entry name" value="Homeodomain-like_sf"/>
</dbReference>
<dbReference type="PANTHER" id="PTHR30055:SF234">
    <property type="entry name" value="HTH-TYPE TRANSCRIPTIONAL REGULATOR BETI"/>
    <property type="match status" value="1"/>
</dbReference>
<keyword evidence="1" id="KW-0805">Transcription regulation</keyword>
<dbReference type="GO" id="GO:0000976">
    <property type="term" value="F:transcription cis-regulatory region binding"/>
    <property type="evidence" value="ECO:0007669"/>
    <property type="project" value="TreeGrafter"/>
</dbReference>
<evidence type="ECO:0000256" key="3">
    <source>
        <dbReference type="ARBA" id="ARBA00023163"/>
    </source>
</evidence>
<evidence type="ECO:0000256" key="1">
    <source>
        <dbReference type="ARBA" id="ARBA00023015"/>
    </source>
</evidence>
<dbReference type="Proteomes" id="UP000269019">
    <property type="component" value="Chromosome"/>
</dbReference>
<dbReference type="RefSeq" id="WP_123928105.1">
    <property type="nucleotide sequence ID" value="NZ_CP033896.1"/>
</dbReference>
<name>A0A3G6JC02_9CORY</name>
<dbReference type="Pfam" id="PF21597">
    <property type="entry name" value="TetR_C_43"/>
    <property type="match status" value="1"/>
</dbReference>
<keyword evidence="7" id="KW-1185">Reference proteome</keyword>
<organism evidence="6 7">
    <name type="scientific">Corynebacterium choanae</name>
    <dbReference type="NCBI Taxonomy" id="1862358"/>
    <lineage>
        <taxon>Bacteria</taxon>
        <taxon>Bacillati</taxon>
        <taxon>Actinomycetota</taxon>
        <taxon>Actinomycetes</taxon>
        <taxon>Mycobacteriales</taxon>
        <taxon>Corynebacteriaceae</taxon>
        <taxon>Corynebacterium</taxon>
    </lineage>
</organism>
<dbReference type="Pfam" id="PF00440">
    <property type="entry name" value="TetR_N"/>
    <property type="match status" value="1"/>
</dbReference>
<dbReference type="AlphaFoldDB" id="A0A3G6JC02"/>
<dbReference type="InterPro" id="IPR050109">
    <property type="entry name" value="HTH-type_TetR-like_transc_reg"/>
</dbReference>
<reference evidence="6 7" key="1">
    <citation type="submission" date="2018-11" db="EMBL/GenBank/DDBJ databases">
        <authorList>
            <person name="Kleinhagauer T."/>
            <person name="Glaeser S.P."/>
            <person name="Spergser J."/>
            <person name="Ruckert C."/>
            <person name="Kaempfer P."/>
            <person name="Busse H.-J."/>
        </authorList>
    </citation>
    <scope>NUCLEOTIDE SEQUENCE [LARGE SCALE GENOMIC DNA]</scope>
    <source>
        <strain evidence="6 7">200CH</strain>
    </source>
</reference>
<gene>
    <name evidence="6" type="ORF">CCHOA_06425</name>
</gene>
<dbReference type="SUPFAM" id="SSF48498">
    <property type="entry name" value="Tetracyclin repressor-like, C-terminal domain"/>
    <property type="match status" value="1"/>
</dbReference>
<keyword evidence="2 4" id="KW-0238">DNA-binding</keyword>
<sequence length="189" mass="20748">MRRDAALRRQALIESACSLFRKHAHQVPLEAIAADAGVGIATLYRNFPDRQALLHACGMHVFHQIIALQEDLLQHFTEDPASHWQRYTSELVELGVGTMVATFAPEHLDQLPADVLANRDKAGALGEEIVSLAAEAGLVHDTLSHTIFLAGLVNITRPPVPGLIQLAPNIEQFLVDTYLRGLRPVPFPT</sequence>
<accession>A0A3G6JC02</accession>
<evidence type="ECO:0000313" key="6">
    <source>
        <dbReference type="EMBL" id="AZA13684.1"/>
    </source>
</evidence>
<dbReference type="PANTHER" id="PTHR30055">
    <property type="entry name" value="HTH-TYPE TRANSCRIPTIONAL REGULATOR RUTR"/>
    <property type="match status" value="1"/>
</dbReference>
<dbReference type="EMBL" id="CP033896">
    <property type="protein sequence ID" value="AZA13684.1"/>
    <property type="molecule type" value="Genomic_DNA"/>
</dbReference>
<dbReference type="GO" id="GO:0003700">
    <property type="term" value="F:DNA-binding transcription factor activity"/>
    <property type="evidence" value="ECO:0007669"/>
    <property type="project" value="TreeGrafter"/>
</dbReference>
<evidence type="ECO:0000313" key="7">
    <source>
        <dbReference type="Proteomes" id="UP000269019"/>
    </source>
</evidence>
<protein>
    <submittedName>
        <fullName evidence="6">Transcriptional regulator, TetR family</fullName>
    </submittedName>
</protein>
<dbReference type="InterPro" id="IPR036271">
    <property type="entry name" value="Tet_transcr_reg_TetR-rel_C_sf"/>
</dbReference>
<dbReference type="Gene3D" id="1.10.357.10">
    <property type="entry name" value="Tetracycline Repressor, domain 2"/>
    <property type="match status" value="1"/>
</dbReference>
<feature type="DNA-binding region" description="H-T-H motif" evidence="4">
    <location>
        <begin position="28"/>
        <end position="47"/>
    </location>
</feature>
<keyword evidence="3" id="KW-0804">Transcription</keyword>
<evidence type="ECO:0000256" key="2">
    <source>
        <dbReference type="ARBA" id="ARBA00023125"/>
    </source>
</evidence>
<dbReference type="OrthoDB" id="9795011at2"/>
<dbReference type="KEGG" id="ccho:CCHOA_06425"/>
<proteinExistence type="predicted"/>
<dbReference type="InterPro" id="IPR049445">
    <property type="entry name" value="TetR_SbtR-like_C"/>
</dbReference>